<keyword evidence="4" id="KW-1185">Reference proteome</keyword>
<evidence type="ECO:0000256" key="2">
    <source>
        <dbReference type="SAM" id="Coils"/>
    </source>
</evidence>
<feature type="coiled-coil region" evidence="2">
    <location>
        <begin position="359"/>
        <end position="498"/>
    </location>
</feature>
<organism evidence="3 4">
    <name type="scientific">Fusarium tricinctum</name>
    <dbReference type="NCBI Taxonomy" id="61284"/>
    <lineage>
        <taxon>Eukaryota</taxon>
        <taxon>Fungi</taxon>
        <taxon>Dikarya</taxon>
        <taxon>Ascomycota</taxon>
        <taxon>Pezizomycotina</taxon>
        <taxon>Sordariomycetes</taxon>
        <taxon>Hypocreomycetidae</taxon>
        <taxon>Hypocreales</taxon>
        <taxon>Nectriaceae</taxon>
        <taxon>Fusarium</taxon>
        <taxon>Fusarium tricinctum species complex</taxon>
    </lineage>
</organism>
<protein>
    <submittedName>
        <fullName evidence="3">Uncharacterized protein</fullName>
    </submittedName>
</protein>
<keyword evidence="1 2" id="KW-0175">Coiled coil</keyword>
<reference evidence="3" key="1">
    <citation type="journal article" date="2021" name="Nat. Commun.">
        <title>Genetic determinants of endophytism in the Arabidopsis root mycobiome.</title>
        <authorList>
            <person name="Mesny F."/>
            <person name="Miyauchi S."/>
            <person name="Thiergart T."/>
            <person name="Pickel B."/>
            <person name="Atanasova L."/>
            <person name="Karlsson M."/>
            <person name="Huettel B."/>
            <person name="Barry K.W."/>
            <person name="Haridas S."/>
            <person name="Chen C."/>
            <person name="Bauer D."/>
            <person name="Andreopoulos W."/>
            <person name="Pangilinan J."/>
            <person name="LaButti K."/>
            <person name="Riley R."/>
            <person name="Lipzen A."/>
            <person name="Clum A."/>
            <person name="Drula E."/>
            <person name="Henrissat B."/>
            <person name="Kohler A."/>
            <person name="Grigoriev I.V."/>
            <person name="Martin F.M."/>
            <person name="Hacquard S."/>
        </authorList>
    </citation>
    <scope>NUCLEOTIDE SEQUENCE</scope>
    <source>
        <strain evidence="3">MPI-SDFR-AT-0068</strain>
    </source>
</reference>
<gene>
    <name evidence="3" type="ORF">BKA59DRAFT_460193</name>
</gene>
<dbReference type="Proteomes" id="UP000813427">
    <property type="component" value="Unassembled WGS sequence"/>
</dbReference>
<dbReference type="Gene3D" id="1.20.5.340">
    <property type="match status" value="1"/>
</dbReference>
<accession>A0A8K0W8B8</accession>
<dbReference type="AlphaFoldDB" id="A0A8K0W8B8"/>
<name>A0A8K0W8B8_9HYPO</name>
<comment type="caution">
    <text evidence="3">The sequence shown here is derived from an EMBL/GenBank/DDBJ whole genome shotgun (WGS) entry which is preliminary data.</text>
</comment>
<proteinExistence type="predicted"/>
<sequence>MEQWTVDLKGNKKALQSQRIPISQVIRTANGNDSLSSKPGWYTWKMTSSDNYEKLNLVMSNDAGGISEMEFKRIWKAEGEWLRDCGRIWLGKINWSTFASDEFCVFIVPEGFGEGRLILSMWQWTQDSQGKEKVASFRAEQQKIVSPLDDNGVKFSYHSYYDITCTWNKKTDTLAVHMKGQEADRDLGEFKLLAGTNPHHHDWDPPLSPPQNATLEVRLPRREPSLPRVLEPLPFPTGLIENLRYTIAYADQAGYCAKYAHERFSKLDAEFHLRGEVINERNAAIAQFRKEVKELGDSLTLEKSQVADLTTRLAKAQAAFDAELKKRDDEIKKEQGHDAEDHRTIDRLVSQLEQECLSKAGLQKDLDQTKTSLIEAEARLAADGANIAALTTRITALEAELEVEKKAVEKLQNDIKAKTDRIVQLEKSNADAQSKLNQALQDAKTKQDQINQKDATIRDQSTRLDNLSRESNAKTITINSLQQQISNLQEQIRNQQQQPTYRFSGKIRSVLGNNVMVDYTLGSDVKAYISSGPLGLDNEFAATEAPYSSRI</sequence>
<dbReference type="EMBL" id="JAGPXF010000007">
    <property type="protein sequence ID" value="KAH7236665.1"/>
    <property type="molecule type" value="Genomic_DNA"/>
</dbReference>
<dbReference type="PANTHER" id="PTHR32083">
    <property type="entry name" value="CILIA AND FLAGELLA-ASSOCIATED PROTEIN 58-RELATED"/>
    <property type="match status" value="1"/>
</dbReference>
<evidence type="ECO:0000313" key="3">
    <source>
        <dbReference type="EMBL" id="KAH7236665.1"/>
    </source>
</evidence>
<evidence type="ECO:0000313" key="4">
    <source>
        <dbReference type="Proteomes" id="UP000813427"/>
    </source>
</evidence>
<evidence type="ECO:0000256" key="1">
    <source>
        <dbReference type="ARBA" id="ARBA00023054"/>
    </source>
</evidence>
<dbReference type="OrthoDB" id="4332097at2759"/>